<keyword evidence="4" id="KW-1185">Reference proteome</keyword>
<feature type="region of interest" description="Disordered" evidence="2">
    <location>
        <begin position="706"/>
        <end position="979"/>
    </location>
</feature>
<evidence type="ECO:0000256" key="1">
    <source>
        <dbReference type="SAM" id="Coils"/>
    </source>
</evidence>
<feature type="compositionally biased region" description="Acidic residues" evidence="2">
    <location>
        <begin position="66"/>
        <end position="76"/>
    </location>
</feature>
<feature type="compositionally biased region" description="Low complexity" evidence="2">
    <location>
        <begin position="643"/>
        <end position="663"/>
    </location>
</feature>
<feature type="coiled-coil region" evidence="1">
    <location>
        <begin position="272"/>
        <end position="299"/>
    </location>
</feature>
<reference evidence="3" key="1">
    <citation type="submission" date="2020-01" db="EMBL/GenBank/DDBJ databases">
        <title>Identification and distribution of gene clusters putatively required for synthesis of sphingolipid metabolism inhibitors in phylogenetically diverse species of the filamentous fungus Fusarium.</title>
        <authorList>
            <person name="Kim H.-S."/>
            <person name="Busman M."/>
            <person name="Brown D.W."/>
            <person name="Divon H."/>
            <person name="Uhlig S."/>
            <person name="Proctor R.H."/>
        </authorList>
    </citation>
    <scope>NUCLEOTIDE SEQUENCE</scope>
    <source>
        <strain evidence="3">NRRL 53441</strain>
    </source>
</reference>
<dbReference type="PANTHER" id="PTHR35711:SF10">
    <property type="match status" value="1"/>
</dbReference>
<dbReference type="AlphaFoldDB" id="A0A8H4KJW0"/>
<feature type="compositionally biased region" description="Basic residues" evidence="2">
    <location>
        <begin position="389"/>
        <end position="399"/>
    </location>
</feature>
<feature type="compositionally biased region" description="Low complexity" evidence="2">
    <location>
        <begin position="604"/>
        <end position="619"/>
    </location>
</feature>
<feature type="compositionally biased region" description="Acidic residues" evidence="2">
    <location>
        <begin position="427"/>
        <end position="439"/>
    </location>
</feature>
<feature type="compositionally biased region" description="Polar residues" evidence="2">
    <location>
        <begin position="828"/>
        <end position="844"/>
    </location>
</feature>
<sequence>MSDDSVGESDVDLIDLSDDDDHHRELDGSDYATPNSQQISLGVDGHGESILRMIYRPSAAKPMGTDEAESSDDDAQESASNEGSLSIRNDNDDAGHNVPPSPPSSNPDNDPNDSDSNGNDSDDSDDSDVVIRRSQLRSNRSSSSNQQTAVGGNPGDDPGDDGWEDYSDSDSDDDSDDDSDNERYEFVNPDAGIIEALEQDHIEVPDWHGTCFQTCEPHYRGLGLKYLEWRRLFAIKRNELERCKARRRVKVARLNRLVEALTEAVREFYAANEVNIEENERLNRENENLRLLLPEEELEDFPEPNPLKRDDMEARLGEQMLRRLPRSVKEYLRWWRGPAARPRKTEREWPKVYTRWIRLGQHPNYKNWGEVCKLICKEENMPWAFSKSKPPKTHPHLKLRPPTDEEEAKANAGEGQGCTPLPVCEEMGSDDEESEEEQEIQPFRFNALPRELQLKILWNTLVFKGELIHSLSRPDIYYEPSGYMRRKHEPEQIVGFLAQKTENQPNFRRYRSLRNLQGADYLYCLRGMQGITFWDYDKWREGGVKLAVRDWTLIRELNQEVRSPKSGHDEHFSRLRYLAPMYGYRPSQSLAEQLEEILRSEPQDLGLLLPPPDGEGLYPQPQAALDRADDSDDGGDDGGSNDGGFDNESSDNESNADSGVGSDDMSDDSDDDGDDDGQSQELYEYRHNIDQVGTRIRELLNVVESDPEADDDVWPGNGQLYDLVSDDEGEDEEDNDGEDNDGEDNDKVSMPPPPAPQQNRFSEDAHEDQGKSRDRSGSLFVHSPPRELQPEFVAKIETPSPSRTPPSAVPVRLQSSSRADHSEATPVRETSTDSNMFMSPTPYKTLNPKAEDQPSADDYLRQIGLRLSSSPSSSSAVLSARSISIGQPPGHSKRQWSVLSRDENGDDENEVQYLGSSPKGMRHSGDDDNGAVQYMGNSPKRVRPADDDDDGLQYMGSSPKRVCRADDDESDAGGASQVI</sequence>
<feature type="region of interest" description="Disordered" evidence="2">
    <location>
        <begin position="604"/>
        <end position="689"/>
    </location>
</feature>
<dbReference type="PANTHER" id="PTHR35711">
    <property type="entry name" value="EXPRESSED PROTEIN"/>
    <property type="match status" value="1"/>
</dbReference>
<proteinExistence type="predicted"/>
<feature type="region of interest" description="Disordered" evidence="2">
    <location>
        <begin position="386"/>
        <end position="439"/>
    </location>
</feature>
<feature type="compositionally biased region" description="Low complexity" evidence="2">
    <location>
        <begin position="106"/>
        <end position="119"/>
    </location>
</feature>
<comment type="caution">
    <text evidence="3">The sequence shown here is derived from an EMBL/GenBank/DDBJ whole genome shotgun (WGS) entry which is preliminary data.</text>
</comment>
<feature type="compositionally biased region" description="Acidic residues" evidence="2">
    <location>
        <begin position="664"/>
        <end position="678"/>
    </location>
</feature>
<feature type="compositionally biased region" description="Acidic residues" evidence="2">
    <location>
        <begin position="1"/>
        <end position="19"/>
    </location>
</feature>
<evidence type="ECO:0000313" key="4">
    <source>
        <dbReference type="Proteomes" id="UP000605986"/>
    </source>
</evidence>
<dbReference type="Proteomes" id="UP000605986">
    <property type="component" value="Unassembled WGS sequence"/>
</dbReference>
<organism evidence="3 4">
    <name type="scientific">Fusarium austroafricanum</name>
    <dbReference type="NCBI Taxonomy" id="2364996"/>
    <lineage>
        <taxon>Eukaryota</taxon>
        <taxon>Fungi</taxon>
        <taxon>Dikarya</taxon>
        <taxon>Ascomycota</taxon>
        <taxon>Pezizomycotina</taxon>
        <taxon>Sordariomycetes</taxon>
        <taxon>Hypocreomycetidae</taxon>
        <taxon>Hypocreales</taxon>
        <taxon>Nectriaceae</taxon>
        <taxon>Fusarium</taxon>
        <taxon>Fusarium concolor species complex</taxon>
    </lineage>
</organism>
<feature type="compositionally biased region" description="Low complexity" evidence="2">
    <location>
        <begin position="866"/>
        <end position="885"/>
    </location>
</feature>
<dbReference type="OrthoDB" id="3439669at2759"/>
<feature type="region of interest" description="Disordered" evidence="2">
    <location>
        <begin position="1"/>
        <end position="183"/>
    </location>
</feature>
<accession>A0A8H4KJW0</accession>
<feature type="compositionally biased region" description="Low complexity" evidence="2">
    <location>
        <begin position="132"/>
        <end position="147"/>
    </location>
</feature>
<gene>
    <name evidence="3" type="ORF">F53441_4559</name>
</gene>
<name>A0A8H4KJW0_9HYPO</name>
<feature type="compositionally biased region" description="Acidic residues" evidence="2">
    <location>
        <begin position="157"/>
        <end position="180"/>
    </location>
</feature>
<evidence type="ECO:0000313" key="3">
    <source>
        <dbReference type="EMBL" id="KAF4452620.1"/>
    </source>
</evidence>
<feature type="compositionally biased region" description="Basic and acidic residues" evidence="2">
    <location>
        <begin position="761"/>
        <end position="776"/>
    </location>
</feature>
<feature type="compositionally biased region" description="Acidic residues" evidence="2">
    <location>
        <begin position="724"/>
        <end position="744"/>
    </location>
</feature>
<dbReference type="EMBL" id="JAADJG010000180">
    <property type="protein sequence ID" value="KAF4452620.1"/>
    <property type="molecule type" value="Genomic_DNA"/>
</dbReference>
<evidence type="ECO:0000256" key="2">
    <source>
        <dbReference type="SAM" id="MobiDB-lite"/>
    </source>
</evidence>
<keyword evidence="1" id="KW-0175">Coiled coil</keyword>
<protein>
    <submittedName>
        <fullName evidence="3">Uncharacterized protein</fullName>
    </submittedName>
</protein>